<dbReference type="EMBL" id="LT629772">
    <property type="protein sequence ID" value="SDT36610.1"/>
    <property type="molecule type" value="Genomic_DNA"/>
</dbReference>
<dbReference type="Gene3D" id="1.10.10.10">
    <property type="entry name" value="Winged helix-like DNA-binding domain superfamily/Winged helix DNA-binding domain"/>
    <property type="match status" value="1"/>
</dbReference>
<evidence type="ECO:0000259" key="5">
    <source>
        <dbReference type="PROSITE" id="PS50931"/>
    </source>
</evidence>
<reference evidence="6 7" key="1">
    <citation type="submission" date="2016-10" db="EMBL/GenBank/DDBJ databases">
        <authorList>
            <person name="de Groot N.N."/>
        </authorList>
    </citation>
    <scope>NUCLEOTIDE SEQUENCE [LARGE SCALE GENOMIC DNA]</scope>
    <source>
        <strain evidence="6 7">DSM 21800</strain>
    </source>
</reference>
<organism evidence="6 7">
    <name type="scientific">Microlunatus soli</name>
    <dbReference type="NCBI Taxonomy" id="630515"/>
    <lineage>
        <taxon>Bacteria</taxon>
        <taxon>Bacillati</taxon>
        <taxon>Actinomycetota</taxon>
        <taxon>Actinomycetes</taxon>
        <taxon>Propionibacteriales</taxon>
        <taxon>Propionibacteriaceae</taxon>
        <taxon>Microlunatus</taxon>
    </lineage>
</organism>
<protein>
    <submittedName>
        <fullName evidence="6">DNA-binding transcriptional regulator, LysR family</fullName>
    </submittedName>
</protein>
<dbReference type="Pfam" id="PF00126">
    <property type="entry name" value="HTH_1"/>
    <property type="match status" value="1"/>
</dbReference>
<evidence type="ECO:0000313" key="7">
    <source>
        <dbReference type="Proteomes" id="UP000199103"/>
    </source>
</evidence>
<dbReference type="GO" id="GO:0003677">
    <property type="term" value="F:DNA binding"/>
    <property type="evidence" value="ECO:0007669"/>
    <property type="project" value="UniProtKB-KW"/>
</dbReference>
<evidence type="ECO:0000256" key="2">
    <source>
        <dbReference type="ARBA" id="ARBA00023015"/>
    </source>
</evidence>
<feature type="domain" description="HTH lysR-type" evidence="5">
    <location>
        <begin position="12"/>
        <end position="69"/>
    </location>
</feature>
<dbReference type="Pfam" id="PF03466">
    <property type="entry name" value="LysR_substrate"/>
    <property type="match status" value="1"/>
</dbReference>
<dbReference type="InterPro" id="IPR036388">
    <property type="entry name" value="WH-like_DNA-bd_sf"/>
</dbReference>
<keyword evidence="7" id="KW-1185">Reference proteome</keyword>
<dbReference type="Proteomes" id="UP000199103">
    <property type="component" value="Chromosome I"/>
</dbReference>
<accession>A0A1H1ZSH6</accession>
<dbReference type="FunFam" id="1.10.10.10:FF:000001">
    <property type="entry name" value="LysR family transcriptional regulator"/>
    <property type="match status" value="1"/>
</dbReference>
<keyword evidence="3 6" id="KW-0238">DNA-binding</keyword>
<dbReference type="AlphaFoldDB" id="A0A1H1ZSH6"/>
<dbReference type="InterPro" id="IPR036390">
    <property type="entry name" value="WH_DNA-bd_sf"/>
</dbReference>
<name>A0A1H1ZSH6_9ACTN</name>
<gene>
    <name evidence="6" type="ORF">SAMN04489812_5418</name>
</gene>
<keyword evidence="4" id="KW-0804">Transcription</keyword>
<proteinExistence type="inferred from homology"/>
<dbReference type="RefSeq" id="WP_091529480.1">
    <property type="nucleotide sequence ID" value="NZ_LT629772.1"/>
</dbReference>
<comment type="similarity">
    <text evidence="1">Belongs to the LysR transcriptional regulatory family.</text>
</comment>
<dbReference type="GO" id="GO:0003700">
    <property type="term" value="F:DNA-binding transcription factor activity"/>
    <property type="evidence" value="ECO:0007669"/>
    <property type="project" value="InterPro"/>
</dbReference>
<dbReference type="SUPFAM" id="SSF53850">
    <property type="entry name" value="Periplasmic binding protein-like II"/>
    <property type="match status" value="1"/>
</dbReference>
<dbReference type="InterPro" id="IPR000847">
    <property type="entry name" value="LysR_HTH_N"/>
</dbReference>
<dbReference type="Gene3D" id="3.40.190.10">
    <property type="entry name" value="Periplasmic binding protein-like II"/>
    <property type="match status" value="2"/>
</dbReference>
<dbReference type="InterPro" id="IPR005119">
    <property type="entry name" value="LysR_subst-bd"/>
</dbReference>
<dbReference type="SUPFAM" id="SSF46785">
    <property type="entry name" value="Winged helix' DNA-binding domain"/>
    <property type="match status" value="1"/>
</dbReference>
<evidence type="ECO:0000313" key="6">
    <source>
        <dbReference type="EMBL" id="SDT36610.1"/>
    </source>
</evidence>
<dbReference type="PANTHER" id="PTHR30579">
    <property type="entry name" value="TRANSCRIPTIONAL REGULATOR"/>
    <property type="match status" value="1"/>
</dbReference>
<sequence>MATKRDNQSPSLDLSQLRTFLTVADHLSFSAAARRLGLSQSAVSQHVRRLERTMEVALLSRDTHRVALTAEGEALIAIARSMLELNEDAFRSIGAAVPRGRVRFGVSEDFALSRLPDLLRRFRLSHPAIDLELTVGLSVHLHRQLRARELDLVLAKRSADVGRARLVFDDRLVWVGAPNLRLERGRAVPLITYPPPSVTRERAMQALEHSSRSYHLACTSGSLSGLRAAALAGLGVLPFSRSLIPEGLVEVGRRDLPRLGDTEFVLVTRRATVPAATQAVIDAVLADHRELYPATSSPH</sequence>
<evidence type="ECO:0000256" key="4">
    <source>
        <dbReference type="ARBA" id="ARBA00023163"/>
    </source>
</evidence>
<keyword evidence="2" id="KW-0805">Transcription regulation</keyword>
<dbReference type="InterPro" id="IPR050176">
    <property type="entry name" value="LTTR"/>
</dbReference>
<dbReference type="PRINTS" id="PR00039">
    <property type="entry name" value="HTHLYSR"/>
</dbReference>
<evidence type="ECO:0000256" key="3">
    <source>
        <dbReference type="ARBA" id="ARBA00023125"/>
    </source>
</evidence>
<evidence type="ECO:0000256" key="1">
    <source>
        <dbReference type="ARBA" id="ARBA00009437"/>
    </source>
</evidence>
<dbReference type="PROSITE" id="PS50931">
    <property type="entry name" value="HTH_LYSR"/>
    <property type="match status" value="1"/>
</dbReference>
<dbReference type="PANTHER" id="PTHR30579:SF7">
    <property type="entry name" value="HTH-TYPE TRANSCRIPTIONAL REGULATOR LRHA-RELATED"/>
    <property type="match status" value="1"/>
</dbReference>
<dbReference type="STRING" id="630515.SAMN04489812_5418"/>